<evidence type="ECO:0000313" key="4">
    <source>
        <dbReference type="Proteomes" id="UP000554482"/>
    </source>
</evidence>
<dbReference type="EMBL" id="JABWDY010040614">
    <property type="protein sequence ID" value="KAF5177999.1"/>
    <property type="molecule type" value="Genomic_DNA"/>
</dbReference>
<gene>
    <name evidence="3" type="ORF">FRX31_032414</name>
</gene>
<dbReference type="Gene3D" id="1.25.40.10">
    <property type="entry name" value="Tetratricopeptide repeat domain"/>
    <property type="match status" value="1"/>
</dbReference>
<protein>
    <submittedName>
        <fullName evidence="3">Pentatricopeptide repeat-containing protein</fullName>
    </submittedName>
</protein>
<keyword evidence="1" id="KW-0677">Repeat</keyword>
<organism evidence="3 4">
    <name type="scientific">Thalictrum thalictroides</name>
    <name type="common">Rue-anemone</name>
    <name type="synonym">Anemone thalictroides</name>
    <dbReference type="NCBI Taxonomy" id="46969"/>
    <lineage>
        <taxon>Eukaryota</taxon>
        <taxon>Viridiplantae</taxon>
        <taxon>Streptophyta</taxon>
        <taxon>Embryophyta</taxon>
        <taxon>Tracheophyta</taxon>
        <taxon>Spermatophyta</taxon>
        <taxon>Magnoliopsida</taxon>
        <taxon>Ranunculales</taxon>
        <taxon>Ranunculaceae</taxon>
        <taxon>Thalictroideae</taxon>
        <taxon>Thalictrum</taxon>
    </lineage>
</organism>
<dbReference type="PROSITE" id="PS51375">
    <property type="entry name" value="PPR"/>
    <property type="match status" value="1"/>
</dbReference>
<dbReference type="OrthoDB" id="185373at2759"/>
<sequence length="141" mass="16592">MDLLRWNSIAGDLESAIRVRNNYRNVLLGGKRFPCTESYSILLGLYVHKGKNVEAVEFFKRLIDEGVNPNPITLTIVIHHFVRLGKLDAVKEVFELLPLMRMKRTLKQYSILVEGFSFAKRFDIVKILVEEMHWIIFRMRR</sequence>
<dbReference type="InterPro" id="IPR011990">
    <property type="entry name" value="TPR-like_helical_dom_sf"/>
</dbReference>
<dbReference type="NCBIfam" id="TIGR00756">
    <property type="entry name" value="PPR"/>
    <property type="match status" value="1"/>
</dbReference>
<comment type="caution">
    <text evidence="3">The sequence shown here is derived from an EMBL/GenBank/DDBJ whole genome shotgun (WGS) entry which is preliminary data.</text>
</comment>
<evidence type="ECO:0000256" key="2">
    <source>
        <dbReference type="PROSITE-ProRule" id="PRU00708"/>
    </source>
</evidence>
<dbReference type="Proteomes" id="UP000554482">
    <property type="component" value="Unassembled WGS sequence"/>
</dbReference>
<proteinExistence type="predicted"/>
<dbReference type="Pfam" id="PF13041">
    <property type="entry name" value="PPR_2"/>
    <property type="match status" value="1"/>
</dbReference>
<reference evidence="3 4" key="1">
    <citation type="submission" date="2020-06" db="EMBL/GenBank/DDBJ databases">
        <title>Transcriptomic and genomic resources for Thalictrum thalictroides and T. hernandezii: Facilitating candidate gene discovery in an emerging model plant lineage.</title>
        <authorList>
            <person name="Arias T."/>
            <person name="Riano-Pachon D.M."/>
            <person name="Di Stilio V.S."/>
        </authorList>
    </citation>
    <scope>NUCLEOTIDE SEQUENCE [LARGE SCALE GENOMIC DNA]</scope>
    <source>
        <strain evidence="4">cv. WT478/WT964</strain>
        <tissue evidence="3">Leaves</tissue>
    </source>
</reference>
<dbReference type="PANTHER" id="PTHR47913">
    <property type="entry name" value="OS01G0167750 PROTEIN"/>
    <property type="match status" value="1"/>
</dbReference>
<dbReference type="InterPro" id="IPR044175">
    <property type="entry name" value="At5g66631-like"/>
</dbReference>
<accession>A0A7J6UZD8</accession>
<evidence type="ECO:0000256" key="1">
    <source>
        <dbReference type="ARBA" id="ARBA00022737"/>
    </source>
</evidence>
<dbReference type="PANTHER" id="PTHR47913:SF1">
    <property type="entry name" value="OS01G0167750 PROTEIN"/>
    <property type="match status" value="1"/>
</dbReference>
<dbReference type="AlphaFoldDB" id="A0A7J6UZD8"/>
<feature type="repeat" description="PPR" evidence="2">
    <location>
        <begin position="35"/>
        <end position="69"/>
    </location>
</feature>
<keyword evidence="4" id="KW-1185">Reference proteome</keyword>
<evidence type="ECO:0000313" key="3">
    <source>
        <dbReference type="EMBL" id="KAF5177999.1"/>
    </source>
</evidence>
<dbReference type="InterPro" id="IPR002885">
    <property type="entry name" value="PPR_rpt"/>
</dbReference>
<name>A0A7J6UZD8_THATH</name>